<accession>A0A2D4PIQ0</accession>
<name>A0A2D4PIQ0_MICSU</name>
<protein>
    <submittedName>
        <fullName evidence="2">Uncharacterized protein</fullName>
    </submittedName>
</protein>
<dbReference type="AlphaFoldDB" id="A0A2D4PIQ0"/>
<dbReference type="EMBL" id="IACN01059844">
    <property type="protein sequence ID" value="LAB56933.1"/>
    <property type="molecule type" value="Transcribed_RNA"/>
</dbReference>
<evidence type="ECO:0000256" key="1">
    <source>
        <dbReference type="SAM" id="MobiDB-lite"/>
    </source>
</evidence>
<feature type="region of interest" description="Disordered" evidence="1">
    <location>
        <begin position="1"/>
        <end position="29"/>
    </location>
</feature>
<reference evidence="2" key="2">
    <citation type="submission" date="2017-11" db="EMBL/GenBank/DDBJ databases">
        <title>Coralsnake Venomics: Analyses of Venom Gland Transcriptomes and Proteomes of Six Brazilian Taxa.</title>
        <authorList>
            <person name="Aird S.D."/>
            <person name="Jorge da Silva N."/>
            <person name="Qiu L."/>
            <person name="Villar-Briones A."/>
            <person name="Aparecida-Saddi V."/>
            <person name="Campos-Telles M.P."/>
            <person name="Grau M."/>
            <person name="Mikheyev A.S."/>
        </authorList>
    </citation>
    <scope>NUCLEOTIDE SEQUENCE</scope>
    <source>
        <tissue evidence="2">Venom_gland</tissue>
    </source>
</reference>
<feature type="compositionally biased region" description="Basic and acidic residues" evidence="1">
    <location>
        <begin position="1"/>
        <end position="12"/>
    </location>
</feature>
<organism evidence="2">
    <name type="scientific">Micrurus surinamensis</name>
    <name type="common">Surinam coral snake</name>
    <dbReference type="NCBI Taxonomy" id="129470"/>
    <lineage>
        <taxon>Eukaryota</taxon>
        <taxon>Metazoa</taxon>
        <taxon>Chordata</taxon>
        <taxon>Craniata</taxon>
        <taxon>Vertebrata</taxon>
        <taxon>Euteleostomi</taxon>
        <taxon>Lepidosauria</taxon>
        <taxon>Squamata</taxon>
        <taxon>Bifurcata</taxon>
        <taxon>Unidentata</taxon>
        <taxon>Episquamata</taxon>
        <taxon>Toxicofera</taxon>
        <taxon>Serpentes</taxon>
        <taxon>Colubroidea</taxon>
        <taxon>Elapidae</taxon>
        <taxon>Elapinae</taxon>
        <taxon>Micrurus</taxon>
    </lineage>
</organism>
<evidence type="ECO:0000313" key="2">
    <source>
        <dbReference type="EMBL" id="LAB56933.1"/>
    </source>
</evidence>
<sequence length="115" mass="12515">MVALDKQRETAKQGKQAGGWEGRDGGKKQLARPLVPQSVWSCSGEPSQASWRPEMEGLVLLAGLLTMQADQRRSVGMQALCQKAGKLQSRDCLINARSHMVCCAREMSLWGAESG</sequence>
<reference evidence="2" key="1">
    <citation type="submission" date="2017-07" db="EMBL/GenBank/DDBJ databases">
        <authorList>
            <person name="Mikheyev A."/>
            <person name="Grau M."/>
        </authorList>
    </citation>
    <scope>NUCLEOTIDE SEQUENCE</scope>
    <source>
        <tissue evidence="2">Venom_gland</tissue>
    </source>
</reference>
<proteinExistence type="predicted"/>